<dbReference type="PROSITE" id="PS51471">
    <property type="entry name" value="FE2OG_OXY"/>
    <property type="match status" value="1"/>
</dbReference>
<evidence type="ECO:0000313" key="18">
    <source>
        <dbReference type="Proteomes" id="UP000515135"/>
    </source>
</evidence>
<proteinExistence type="inferred from homology"/>
<dbReference type="InterPro" id="IPR006620">
    <property type="entry name" value="Pro_4_hyd_alph"/>
</dbReference>
<evidence type="ECO:0000256" key="15">
    <source>
        <dbReference type="SAM" id="MobiDB-lite"/>
    </source>
</evidence>
<dbReference type="PANTHER" id="PTHR14049">
    <property type="entry name" value="LEPRECAN 1"/>
    <property type="match status" value="1"/>
</dbReference>
<dbReference type="GO" id="GO:0019797">
    <property type="term" value="F:procollagen-proline 3-dioxygenase activity"/>
    <property type="evidence" value="ECO:0007669"/>
    <property type="project" value="UniProtKB-EC"/>
</dbReference>
<evidence type="ECO:0000313" key="19">
    <source>
        <dbReference type="RefSeq" id="XP_019642912.1"/>
    </source>
</evidence>
<accession>A0A6P5AI96</accession>
<comment type="cofactor">
    <cofactor evidence="2">
        <name>Fe cation</name>
        <dbReference type="ChEBI" id="CHEBI:24875"/>
    </cofactor>
</comment>
<name>A0A6P5AI96_BRABE</name>
<evidence type="ECO:0000256" key="12">
    <source>
        <dbReference type="ARBA" id="ARBA00023002"/>
    </source>
</evidence>
<evidence type="ECO:0000256" key="6">
    <source>
        <dbReference type="ARBA" id="ARBA00022729"/>
    </source>
</evidence>
<feature type="domain" description="Fe2OG dioxygenase" evidence="17">
    <location>
        <begin position="588"/>
        <end position="700"/>
    </location>
</feature>
<dbReference type="Gene3D" id="1.25.40.10">
    <property type="entry name" value="Tetratricopeptide repeat domain"/>
    <property type="match status" value="1"/>
</dbReference>
<reference evidence="19" key="1">
    <citation type="submission" date="2025-08" db="UniProtKB">
        <authorList>
            <consortium name="RefSeq"/>
        </authorList>
    </citation>
    <scope>IDENTIFICATION</scope>
    <source>
        <tissue evidence="19">Gonad</tissue>
    </source>
</reference>
<feature type="signal peptide" evidence="16">
    <location>
        <begin position="1"/>
        <end position="21"/>
    </location>
</feature>
<dbReference type="InterPro" id="IPR005123">
    <property type="entry name" value="Oxoglu/Fe-dep_dioxygenase_dom"/>
</dbReference>
<keyword evidence="7" id="KW-0677">Repeat</keyword>
<dbReference type="GO" id="GO:0031418">
    <property type="term" value="F:L-ascorbic acid binding"/>
    <property type="evidence" value="ECO:0007669"/>
    <property type="project" value="UniProtKB-KW"/>
</dbReference>
<dbReference type="EC" id="1.14.11.7" evidence="4"/>
<keyword evidence="14" id="KW-0325">Glycoprotein</keyword>
<evidence type="ECO:0000256" key="1">
    <source>
        <dbReference type="ARBA" id="ARBA00001961"/>
    </source>
</evidence>
<evidence type="ECO:0000256" key="8">
    <source>
        <dbReference type="ARBA" id="ARBA00022803"/>
    </source>
</evidence>
<keyword evidence="12" id="KW-0560">Oxidoreductase</keyword>
<evidence type="ECO:0000256" key="5">
    <source>
        <dbReference type="ARBA" id="ARBA00022723"/>
    </source>
</evidence>
<dbReference type="Pfam" id="PF13640">
    <property type="entry name" value="2OG-FeII_Oxy_3"/>
    <property type="match status" value="1"/>
</dbReference>
<dbReference type="InterPro" id="IPR056585">
    <property type="entry name" value="Leprecan_dom"/>
</dbReference>
<feature type="region of interest" description="Disordered" evidence="15">
    <location>
        <begin position="429"/>
        <end position="468"/>
    </location>
</feature>
<dbReference type="GO" id="GO:0005783">
    <property type="term" value="C:endoplasmic reticulum"/>
    <property type="evidence" value="ECO:0007669"/>
    <property type="project" value="TreeGrafter"/>
</dbReference>
<feature type="compositionally biased region" description="Acidic residues" evidence="15">
    <location>
        <begin position="442"/>
        <end position="464"/>
    </location>
</feature>
<dbReference type="Gene3D" id="2.60.120.620">
    <property type="entry name" value="q2cbj1_9rhob like domain"/>
    <property type="match status" value="1"/>
</dbReference>
<evidence type="ECO:0000256" key="14">
    <source>
        <dbReference type="ARBA" id="ARBA00023180"/>
    </source>
</evidence>
<organism evidence="18 19">
    <name type="scientific">Branchiostoma belcheri</name>
    <name type="common">Amphioxus</name>
    <dbReference type="NCBI Taxonomy" id="7741"/>
    <lineage>
        <taxon>Eukaryota</taxon>
        <taxon>Metazoa</taxon>
        <taxon>Chordata</taxon>
        <taxon>Cephalochordata</taxon>
        <taxon>Leptocardii</taxon>
        <taxon>Amphioxiformes</taxon>
        <taxon>Branchiostomatidae</taxon>
        <taxon>Branchiostoma</taxon>
    </lineage>
</organism>
<keyword evidence="5" id="KW-0479">Metal-binding</keyword>
<dbReference type="RefSeq" id="XP_019642912.1">
    <property type="nucleotide sequence ID" value="XM_019787353.1"/>
</dbReference>
<dbReference type="FunFam" id="2.60.120.620:FF:000003">
    <property type="entry name" value="Prolyl 3-hydroxylase 2"/>
    <property type="match status" value="1"/>
</dbReference>
<evidence type="ECO:0000256" key="9">
    <source>
        <dbReference type="ARBA" id="ARBA00022824"/>
    </source>
</evidence>
<gene>
    <name evidence="19" type="primary">LOC109484134</name>
</gene>
<dbReference type="KEGG" id="bbel:109484134"/>
<keyword evidence="18" id="KW-1185">Reference proteome</keyword>
<dbReference type="GO" id="GO:0005506">
    <property type="term" value="F:iron ion binding"/>
    <property type="evidence" value="ECO:0007669"/>
    <property type="project" value="InterPro"/>
</dbReference>
<protein>
    <recommendedName>
        <fullName evidence="4">procollagen-proline 3-dioxygenase</fullName>
        <ecNumber evidence="4">1.14.11.7</ecNumber>
    </recommendedName>
</protein>
<evidence type="ECO:0000256" key="3">
    <source>
        <dbReference type="ARBA" id="ARBA00006487"/>
    </source>
</evidence>
<dbReference type="Pfam" id="PF23557">
    <property type="entry name" value="TPR_leprecan"/>
    <property type="match status" value="2"/>
</dbReference>
<dbReference type="InterPro" id="IPR044862">
    <property type="entry name" value="Pro_4_hyd_alph_FE2OG_OXY"/>
</dbReference>
<dbReference type="GO" id="GO:0032963">
    <property type="term" value="P:collagen metabolic process"/>
    <property type="evidence" value="ECO:0007669"/>
    <property type="project" value="InterPro"/>
</dbReference>
<evidence type="ECO:0000256" key="2">
    <source>
        <dbReference type="ARBA" id="ARBA00001962"/>
    </source>
</evidence>
<dbReference type="Proteomes" id="UP000515135">
    <property type="component" value="Unplaced"/>
</dbReference>
<dbReference type="OrthoDB" id="8517835at2759"/>
<keyword evidence="9" id="KW-0256">Endoplasmic reticulum</keyword>
<evidence type="ECO:0000256" key="4">
    <source>
        <dbReference type="ARBA" id="ARBA00012262"/>
    </source>
</evidence>
<dbReference type="GeneID" id="109484134"/>
<sequence length="735" mass="85709">MSSSWLLVCVLMVCQFPGFQPELASFSEKLVAQHAEGSSPEELEELLETPYFELYGKGKDAYLDEEWERCVWYMEKAVMVHKHVAAHKFRCRQRCFNQTVEPSFEGHSTLQMMRKFMKRAACTDRCEQASLGGMRWEGVNEIQQEMDSRVPYDYMQLCYYKLGDLQKAAASAYTFLQMNLNHDIMRANIAFYRQMEEVQQEWFRDREKNHWKEALEGAVNSVLQALNGSWDMDPDVPNVIRVQSSRRFMDGMDHYLMNQFEDARDSLEAALELWYQEYGKCRSSCERPNNMDIKRNDLWMSLTDRYVELLLCRRNCIVRMSHIEGRFVEQLLANMFHYLQYVYFQLKDWPNAMRNAATYLIFYPTDPMMTQNVDYFLSLSWASEDMLEVRPEAAAVYEVVELERKLLQDIQKNFGDEYVIEGLHGNAWYQDEPNASPPRPNEEEEEEEKDEEYEKEILEDGEEEAQPRVTKDVRYGYNMPGVTVVKGPRDLKGPKRMVADGIASEEECKMLSHLAKGGTEGNGYEGDKHVHTEFERFDGLTVLQAAELAKRGLVSVDHAEMYLNLSNKARRYVHGYFHMKHQLFFTYTHLVCRTAEPYSTDDRTDLSHPIHADNCHLLPDGSCPKKLPAFTWRDWSAILYLNEGFKGGEFIFTHANESVQSSVKPKCGRLVGFSAGEENLHGVKAVVKGRRCALAMWYTLDERYNEVEHYQARKILQTLKKHRTKASKDKPKEEL</sequence>
<evidence type="ECO:0000256" key="11">
    <source>
        <dbReference type="ARBA" id="ARBA00022964"/>
    </source>
</evidence>
<evidence type="ECO:0000256" key="13">
    <source>
        <dbReference type="ARBA" id="ARBA00023004"/>
    </source>
</evidence>
<evidence type="ECO:0000256" key="7">
    <source>
        <dbReference type="ARBA" id="ARBA00022737"/>
    </source>
</evidence>
<dbReference type="InterPro" id="IPR039575">
    <property type="entry name" value="P3H"/>
</dbReference>
<feature type="chain" id="PRO_5028424064" description="procollagen-proline 3-dioxygenase" evidence="16">
    <location>
        <begin position="22"/>
        <end position="735"/>
    </location>
</feature>
<dbReference type="AlphaFoldDB" id="A0A6P5AI96"/>
<keyword evidence="6 16" id="KW-0732">Signal</keyword>
<keyword evidence="8" id="KW-0802">TPR repeat</keyword>
<dbReference type="SMART" id="SM00702">
    <property type="entry name" value="P4Hc"/>
    <property type="match status" value="1"/>
</dbReference>
<keyword evidence="10" id="KW-0847">Vitamin C</keyword>
<evidence type="ECO:0000256" key="16">
    <source>
        <dbReference type="SAM" id="SignalP"/>
    </source>
</evidence>
<comment type="similarity">
    <text evidence="3">Belongs to the leprecan family.</text>
</comment>
<keyword evidence="13" id="KW-0408">Iron</keyword>
<dbReference type="InterPro" id="IPR011990">
    <property type="entry name" value="TPR-like_helical_dom_sf"/>
</dbReference>
<comment type="cofactor">
    <cofactor evidence="1">
        <name>L-ascorbate</name>
        <dbReference type="ChEBI" id="CHEBI:38290"/>
    </cofactor>
</comment>
<evidence type="ECO:0000259" key="17">
    <source>
        <dbReference type="PROSITE" id="PS51471"/>
    </source>
</evidence>
<dbReference type="PANTHER" id="PTHR14049:SF9">
    <property type="entry name" value="PROCOLLAGEN-PROLINE 3-DIOXYGENASE"/>
    <property type="match status" value="1"/>
</dbReference>
<evidence type="ECO:0000256" key="10">
    <source>
        <dbReference type="ARBA" id="ARBA00022896"/>
    </source>
</evidence>
<keyword evidence="11" id="KW-0223">Dioxygenase</keyword>